<dbReference type="InterPro" id="IPR010908">
    <property type="entry name" value="Longin_dom"/>
</dbReference>
<reference evidence="13 14" key="1">
    <citation type="journal article" date="2013" name="Genome Biol.">
        <title>Genome of Acanthamoeba castellanii highlights extensive lateral gene transfer and early evolution of tyrosine kinase signaling.</title>
        <authorList>
            <person name="Clarke M."/>
            <person name="Lohan A.J."/>
            <person name="Liu B."/>
            <person name="Lagkouvardos I."/>
            <person name="Roy S."/>
            <person name="Zafar N."/>
            <person name="Bertelli C."/>
            <person name="Schilde C."/>
            <person name="Kianianmomeni A."/>
            <person name="Burglin T.R."/>
            <person name="Frech C."/>
            <person name="Turcotte B."/>
            <person name="Kopec K.O."/>
            <person name="Synnott J.M."/>
            <person name="Choo C."/>
            <person name="Paponov I."/>
            <person name="Finkler A."/>
            <person name="Soon Heng Tan C."/>
            <person name="Hutchins A.P."/>
            <person name="Weinmeier T."/>
            <person name="Rattei T."/>
            <person name="Chu J.S."/>
            <person name="Gimenez G."/>
            <person name="Irimia M."/>
            <person name="Rigden D.J."/>
            <person name="Fitzpatrick D.A."/>
            <person name="Lorenzo-Morales J."/>
            <person name="Bateman A."/>
            <person name="Chiu C.H."/>
            <person name="Tang P."/>
            <person name="Hegemann P."/>
            <person name="Fromm H."/>
            <person name="Raoult D."/>
            <person name="Greub G."/>
            <person name="Miranda-Saavedra D."/>
            <person name="Chen N."/>
            <person name="Nash P."/>
            <person name="Ginger M.L."/>
            <person name="Horn M."/>
            <person name="Schaap P."/>
            <person name="Caler L."/>
            <person name="Loftus B."/>
        </authorList>
    </citation>
    <scope>NUCLEOTIDE SEQUENCE [LARGE SCALE GENOMIC DNA]</scope>
    <source>
        <strain evidence="13 14">Neff</strain>
    </source>
</reference>
<dbReference type="GO" id="GO:0015031">
    <property type="term" value="P:protein transport"/>
    <property type="evidence" value="ECO:0007669"/>
    <property type="project" value="UniProtKB-KW"/>
</dbReference>
<dbReference type="Pfam" id="PF13774">
    <property type="entry name" value="Longin"/>
    <property type="match status" value="1"/>
</dbReference>
<dbReference type="InterPro" id="IPR001388">
    <property type="entry name" value="Synaptobrevin-like"/>
</dbReference>
<dbReference type="AlphaFoldDB" id="L8GHW2"/>
<dbReference type="PANTHER" id="PTHR21136:SF168">
    <property type="entry name" value="VESICLE-ASSOCIATED MEMBRANE PROTEIN 9"/>
    <property type="match status" value="1"/>
</dbReference>
<dbReference type="SUPFAM" id="SSF58038">
    <property type="entry name" value="SNARE fusion complex"/>
    <property type="match status" value="1"/>
</dbReference>
<dbReference type="InterPro" id="IPR051097">
    <property type="entry name" value="Synaptobrevin-like_transport"/>
</dbReference>
<dbReference type="GO" id="GO:0012505">
    <property type="term" value="C:endomembrane system"/>
    <property type="evidence" value="ECO:0007669"/>
    <property type="project" value="UniProtKB-SubCell"/>
</dbReference>
<dbReference type="PROSITE" id="PS50892">
    <property type="entry name" value="V_SNARE"/>
    <property type="match status" value="1"/>
</dbReference>
<sequence length="211" mass="23566">MTIGVAIVVEEDGRTTEVSCVEGAPLETARSIAKRIDNRDDGKKSYEDNGYIFNVLTADAVVYLCAGKSGELKGRVAFDFLAVLKTEYERGGYEDKQNISSFERFTSAEIKRYSDPAQVDKITKIQGKVEDVKKVALDNLDRLLVREGKIEEMVESTDKLKEQGSLFSRVAAKQKCLERKRNLFWTVVLALCCIILLALIIGIIVLIVYTS</sequence>
<keyword evidence="7 11" id="KW-0472">Membrane</keyword>
<accession>L8GHW2</accession>
<dbReference type="GO" id="GO:0030659">
    <property type="term" value="C:cytoplasmic vesicle membrane"/>
    <property type="evidence" value="ECO:0007669"/>
    <property type="project" value="UniProtKB-SubCell"/>
</dbReference>
<dbReference type="GeneID" id="14913521"/>
<dbReference type="InterPro" id="IPR011012">
    <property type="entry name" value="Longin-like_dom_sf"/>
</dbReference>
<evidence type="ECO:0000256" key="3">
    <source>
        <dbReference type="ARBA" id="ARBA00022448"/>
    </source>
</evidence>
<evidence type="ECO:0000256" key="2">
    <source>
        <dbReference type="ARBA" id="ARBA00008025"/>
    </source>
</evidence>
<keyword evidence="10" id="KW-0175">Coiled coil</keyword>
<dbReference type="Gene3D" id="3.30.450.50">
    <property type="entry name" value="Longin domain"/>
    <property type="match status" value="1"/>
</dbReference>
<dbReference type="OrthoDB" id="248747at2759"/>
<dbReference type="SUPFAM" id="SSF64356">
    <property type="entry name" value="SNARE-like"/>
    <property type="match status" value="1"/>
</dbReference>
<protein>
    <submittedName>
        <fullName evidence="13">RSNARE, VAMP72-family</fullName>
    </submittedName>
</protein>
<dbReference type="PANTHER" id="PTHR21136">
    <property type="entry name" value="SNARE PROTEINS"/>
    <property type="match status" value="1"/>
</dbReference>
<keyword evidence="8" id="KW-0968">Cytoplasmic vesicle</keyword>
<keyword evidence="14" id="KW-1185">Reference proteome</keyword>
<dbReference type="GO" id="GO:0016192">
    <property type="term" value="P:vesicle-mediated transport"/>
    <property type="evidence" value="ECO:0007669"/>
    <property type="project" value="InterPro"/>
</dbReference>
<dbReference type="Gene3D" id="1.20.5.110">
    <property type="match status" value="1"/>
</dbReference>
<dbReference type="CDD" id="cd15843">
    <property type="entry name" value="R-SNARE"/>
    <property type="match status" value="1"/>
</dbReference>
<dbReference type="Proteomes" id="UP000011083">
    <property type="component" value="Unassembled WGS sequence"/>
</dbReference>
<evidence type="ECO:0000256" key="6">
    <source>
        <dbReference type="ARBA" id="ARBA00022989"/>
    </source>
</evidence>
<evidence type="ECO:0000256" key="7">
    <source>
        <dbReference type="ARBA" id="ARBA00023136"/>
    </source>
</evidence>
<dbReference type="PRINTS" id="PR00219">
    <property type="entry name" value="SYNAPTOBREVN"/>
</dbReference>
<evidence type="ECO:0000259" key="12">
    <source>
        <dbReference type="PROSITE" id="PS50892"/>
    </source>
</evidence>
<evidence type="ECO:0000256" key="5">
    <source>
        <dbReference type="ARBA" id="ARBA00022927"/>
    </source>
</evidence>
<evidence type="ECO:0000256" key="8">
    <source>
        <dbReference type="ARBA" id="ARBA00023329"/>
    </source>
</evidence>
<dbReference type="VEuPathDB" id="AmoebaDB:ACA1_091500"/>
<evidence type="ECO:0000256" key="11">
    <source>
        <dbReference type="SAM" id="Phobius"/>
    </source>
</evidence>
<evidence type="ECO:0000313" key="13">
    <source>
        <dbReference type="EMBL" id="ELR12640.1"/>
    </source>
</evidence>
<evidence type="ECO:0000256" key="10">
    <source>
        <dbReference type="PROSITE-ProRule" id="PRU00290"/>
    </source>
</evidence>
<gene>
    <name evidence="13" type="ORF">ACA1_091500</name>
</gene>
<keyword evidence="5" id="KW-0653">Protein transport</keyword>
<dbReference type="KEGG" id="acan:ACA1_091500"/>
<feature type="domain" description="V-SNARE coiled-coil homology" evidence="12">
    <location>
        <begin position="121"/>
        <end position="186"/>
    </location>
</feature>
<evidence type="ECO:0000256" key="1">
    <source>
        <dbReference type="ARBA" id="ARBA00004156"/>
    </source>
</evidence>
<comment type="subcellular location">
    <subcellularLocation>
        <location evidence="1">Cytoplasmic vesicle membrane</location>
    </subcellularLocation>
    <subcellularLocation>
        <location evidence="9">Endomembrane system</location>
        <topology evidence="9">Single-pass type IV membrane protein</topology>
    </subcellularLocation>
</comment>
<feature type="transmembrane region" description="Helical" evidence="11">
    <location>
        <begin position="183"/>
        <end position="209"/>
    </location>
</feature>
<dbReference type="InterPro" id="IPR042855">
    <property type="entry name" value="V_SNARE_CC"/>
</dbReference>
<dbReference type="CDD" id="cd14824">
    <property type="entry name" value="Longin"/>
    <property type="match status" value="1"/>
</dbReference>
<comment type="similarity">
    <text evidence="2">Belongs to the synaptobrevin family.</text>
</comment>
<dbReference type="STRING" id="1257118.L8GHW2"/>
<dbReference type="EMBL" id="KB008103">
    <property type="protein sequence ID" value="ELR12640.1"/>
    <property type="molecule type" value="Genomic_DNA"/>
</dbReference>
<evidence type="ECO:0000313" key="14">
    <source>
        <dbReference type="Proteomes" id="UP000011083"/>
    </source>
</evidence>
<organism evidence="13 14">
    <name type="scientific">Acanthamoeba castellanii (strain ATCC 30010 / Neff)</name>
    <dbReference type="NCBI Taxonomy" id="1257118"/>
    <lineage>
        <taxon>Eukaryota</taxon>
        <taxon>Amoebozoa</taxon>
        <taxon>Discosea</taxon>
        <taxon>Longamoebia</taxon>
        <taxon>Centramoebida</taxon>
        <taxon>Acanthamoebidae</taxon>
        <taxon>Acanthamoeba</taxon>
    </lineage>
</organism>
<keyword evidence="6 11" id="KW-1133">Transmembrane helix</keyword>
<keyword evidence="4 11" id="KW-0812">Transmembrane</keyword>
<proteinExistence type="inferred from homology"/>
<dbReference type="Pfam" id="PF00957">
    <property type="entry name" value="Synaptobrevin"/>
    <property type="match status" value="1"/>
</dbReference>
<evidence type="ECO:0000256" key="4">
    <source>
        <dbReference type="ARBA" id="ARBA00022692"/>
    </source>
</evidence>
<keyword evidence="3" id="KW-0813">Transport</keyword>
<name>L8GHW2_ACACF</name>
<evidence type="ECO:0000256" key="9">
    <source>
        <dbReference type="ARBA" id="ARBA00046280"/>
    </source>
</evidence>
<dbReference type="RefSeq" id="XP_004334653.1">
    <property type="nucleotide sequence ID" value="XM_004334605.1"/>
</dbReference>